<dbReference type="HOGENOM" id="CLU_022744_2_0_1"/>
<evidence type="ECO:0000259" key="4">
    <source>
        <dbReference type="Pfam" id="PF07731"/>
    </source>
</evidence>
<dbReference type="Proteomes" id="UP000001514">
    <property type="component" value="Unassembled WGS sequence"/>
</dbReference>
<dbReference type="GO" id="GO:0016491">
    <property type="term" value="F:oxidoreductase activity"/>
    <property type="evidence" value="ECO:0000318"/>
    <property type="project" value="GO_Central"/>
</dbReference>
<feature type="chain" id="PRO_5003121567" description="L-ascorbate oxidase" evidence="2">
    <location>
        <begin position="22"/>
        <end position="537"/>
    </location>
</feature>
<dbReference type="FunFam" id="2.60.40.420:FF:000016">
    <property type="entry name" value="Monocopper oxidase-like protein"/>
    <property type="match status" value="1"/>
</dbReference>
<dbReference type="InterPro" id="IPR011707">
    <property type="entry name" value="Cu-oxidase-like_N"/>
</dbReference>
<keyword evidence="2" id="KW-0732">Signal</keyword>
<dbReference type="Pfam" id="PF00394">
    <property type="entry name" value="Cu-oxidase"/>
    <property type="match status" value="1"/>
</dbReference>
<dbReference type="InterPro" id="IPR008972">
    <property type="entry name" value="Cupredoxin"/>
</dbReference>
<dbReference type="CDD" id="cd13894">
    <property type="entry name" value="CuRO_3_AAO_like_1"/>
    <property type="match status" value="1"/>
</dbReference>
<name>D8R7L0_SELML</name>
<dbReference type="KEGG" id="smo:SELMODRAFT_86988"/>
<organism evidence="7">
    <name type="scientific">Selaginella moellendorffii</name>
    <name type="common">Spikemoss</name>
    <dbReference type="NCBI Taxonomy" id="88036"/>
    <lineage>
        <taxon>Eukaryota</taxon>
        <taxon>Viridiplantae</taxon>
        <taxon>Streptophyta</taxon>
        <taxon>Embryophyta</taxon>
        <taxon>Tracheophyta</taxon>
        <taxon>Lycopodiopsida</taxon>
        <taxon>Selaginellales</taxon>
        <taxon>Selaginellaceae</taxon>
        <taxon>Selaginella</taxon>
    </lineage>
</organism>
<dbReference type="OrthoDB" id="2121828at2759"/>
<proteinExistence type="inferred from homology"/>
<protein>
    <recommendedName>
        <fullName evidence="8">L-ascorbate oxidase</fullName>
    </recommendedName>
</protein>
<sequence length="537" mass="59496">MELRPALAVLVLLVLASCARGEDPYLYFEWNVSFVDLAPLGAPQRVIAINNQLPGPEIAVTTNNNLEINVFNSLDEPLLFTWNAVWMRRSSWQDGVLGTNCPIPPGANWTYKFQVKDQIGSGFYYPSLLMQRAAGGYGGIRIYNRAVIAVPFAPPAGDITMLIGDWYKQNHTALRGTLDAGFMIGAPDGVLINGRGPYGSYFVVEPANTYRLRISNVGISTTLNFRIEGHRMLLVETEGSYTVQNFYDSLDVHVGQSYSVIITTDQAPGDFHIVASSRFGVPVLTGLATLHYSNSPSTLGGTLPPGPDPGDVGFSFNQAWSIRWNLTAGAARPNPQGSFHYGVINVSRTIKLFNTAPMINGKQRFAVNDISYFNPDTPLKLADYYKIPGVFSLNSIPDSPYFSTPFLGTSVLNVDYHSFIEIIFQNNEEVIQSWHIDGYQFFVVGFGPGAWNDTSRLTYNLYDAVARSTTQVYPMSWTAIFMSLDNVGMWEIRSQNPARQYLGQDLYMRVYNPEEARSTETPIPSNVLRCGKAVGLN</sequence>
<dbReference type="Pfam" id="PF07731">
    <property type="entry name" value="Cu-oxidase_2"/>
    <property type="match status" value="1"/>
</dbReference>
<dbReference type="InterPro" id="IPR045087">
    <property type="entry name" value="Cu-oxidase_fam"/>
</dbReference>
<feature type="domain" description="Plastocyanin-like" evidence="3">
    <location>
        <begin position="158"/>
        <end position="295"/>
    </location>
</feature>
<feature type="signal peptide" evidence="2">
    <location>
        <begin position="1"/>
        <end position="21"/>
    </location>
</feature>
<feature type="domain" description="Plastocyanin-like" evidence="5">
    <location>
        <begin position="36"/>
        <end position="145"/>
    </location>
</feature>
<keyword evidence="7" id="KW-1185">Reference proteome</keyword>
<dbReference type="Gene3D" id="2.60.40.420">
    <property type="entry name" value="Cupredoxins - blue copper proteins"/>
    <property type="match status" value="3"/>
</dbReference>
<accession>D8R7L0</accession>
<dbReference type="Pfam" id="PF07732">
    <property type="entry name" value="Cu-oxidase_3"/>
    <property type="match status" value="1"/>
</dbReference>
<evidence type="ECO:0000256" key="1">
    <source>
        <dbReference type="ARBA" id="ARBA00010609"/>
    </source>
</evidence>
<dbReference type="PROSITE" id="PS51257">
    <property type="entry name" value="PROKAR_LIPOPROTEIN"/>
    <property type="match status" value="1"/>
</dbReference>
<evidence type="ECO:0000313" key="6">
    <source>
        <dbReference type="EMBL" id="EFJ31900.1"/>
    </source>
</evidence>
<dbReference type="AlphaFoldDB" id="D8R7L0"/>
<dbReference type="InterPro" id="IPR034275">
    <property type="entry name" value="CuRO_3_AO-like"/>
</dbReference>
<dbReference type="EMBL" id="GL377573">
    <property type="protein sequence ID" value="EFJ31900.1"/>
    <property type="molecule type" value="Genomic_DNA"/>
</dbReference>
<dbReference type="OMA" id="ASQDYYV"/>
<dbReference type="InParanoid" id="D8R7L0"/>
<evidence type="ECO:0000313" key="7">
    <source>
        <dbReference type="Proteomes" id="UP000001514"/>
    </source>
</evidence>
<dbReference type="GO" id="GO:0005507">
    <property type="term" value="F:copper ion binding"/>
    <property type="evidence" value="ECO:0007669"/>
    <property type="project" value="InterPro"/>
</dbReference>
<dbReference type="InterPro" id="IPR001117">
    <property type="entry name" value="Cu-oxidase_2nd"/>
</dbReference>
<dbReference type="CDD" id="cd13846">
    <property type="entry name" value="CuRO_1_AAO_like_1"/>
    <property type="match status" value="1"/>
</dbReference>
<evidence type="ECO:0000259" key="5">
    <source>
        <dbReference type="Pfam" id="PF07732"/>
    </source>
</evidence>
<dbReference type="InterPro" id="IPR011706">
    <property type="entry name" value="Cu-oxidase_C"/>
</dbReference>
<dbReference type="Gramene" id="EFJ31900">
    <property type="protein sequence ID" value="EFJ31900"/>
    <property type="gene ID" value="SELMODRAFT_86988"/>
</dbReference>
<dbReference type="SUPFAM" id="SSF49503">
    <property type="entry name" value="Cupredoxins"/>
    <property type="match status" value="3"/>
</dbReference>
<evidence type="ECO:0008006" key="8">
    <source>
        <dbReference type="Google" id="ProtNLM"/>
    </source>
</evidence>
<comment type="similarity">
    <text evidence="1">Belongs to the multicopper oxidase family.</text>
</comment>
<dbReference type="PANTHER" id="PTHR11709:SF90">
    <property type="entry name" value="OS07G0510900 PROTEIN"/>
    <property type="match status" value="1"/>
</dbReference>
<dbReference type="InterPro" id="IPR034273">
    <property type="entry name" value="CuRO_1_AAO-like"/>
</dbReference>
<dbReference type="PANTHER" id="PTHR11709">
    <property type="entry name" value="MULTI-COPPER OXIDASE"/>
    <property type="match status" value="1"/>
</dbReference>
<reference evidence="6 7" key="1">
    <citation type="journal article" date="2011" name="Science">
        <title>The Selaginella genome identifies genetic changes associated with the evolution of vascular plants.</title>
        <authorList>
            <person name="Banks J.A."/>
            <person name="Nishiyama T."/>
            <person name="Hasebe M."/>
            <person name="Bowman J.L."/>
            <person name="Gribskov M."/>
            <person name="dePamphilis C."/>
            <person name="Albert V.A."/>
            <person name="Aono N."/>
            <person name="Aoyama T."/>
            <person name="Ambrose B.A."/>
            <person name="Ashton N.W."/>
            <person name="Axtell M.J."/>
            <person name="Barker E."/>
            <person name="Barker M.S."/>
            <person name="Bennetzen J.L."/>
            <person name="Bonawitz N.D."/>
            <person name="Chapple C."/>
            <person name="Cheng C."/>
            <person name="Correa L.G."/>
            <person name="Dacre M."/>
            <person name="DeBarry J."/>
            <person name="Dreyer I."/>
            <person name="Elias M."/>
            <person name="Engstrom E.M."/>
            <person name="Estelle M."/>
            <person name="Feng L."/>
            <person name="Finet C."/>
            <person name="Floyd S.K."/>
            <person name="Frommer W.B."/>
            <person name="Fujita T."/>
            <person name="Gramzow L."/>
            <person name="Gutensohn M."/>
            <person name="Harholt J."/>
            <person name="Hattori M."/>
            <person name="Heyl A."/>
            <person name="Hirai T."/>
            <person name="Hiwatashi Y."/>
            <person name="Ishikawa M."/>
            <person name="Iwata M."/>
            <person name="Karol K.G."/>
            <person name="Koehler B."/>
            <person name="Kolukisaoglu U."/>
            <person name="Kubo M."/>
            <person name="Kurata T."/>
            <person name="Lalonde S."/>
            <person name="Li K."/>
            <person name="Li Y."/>
            <person name="Litt A."/>
            <person name="Lyons E."/>
            <person name="Manning G."/>
            <person name="Maruyama T."/>
            <person name="Michael T.P."/>
            <person name="Mikami K."/>
            <person name="Miyazaki S."/>
            <person name="Morinaga S."/>
            <person name="Murata T."/>
            <person name="Mueller-Roeber B."/>
            <person name="Nelson D.R."/>
            <person name="Obara M."/>
            <person name="Oguri Y."/>
            <person name="Olmstead R.G."/>
            <person name="Onodera N."/>
            <person name="Petersen B.L."/>
            <person name="Pils B."/>
            <person name="Prigge M."/>
            <person name="Rensing S.A."/>
            <person name="Riano-Pachon D.M."/>
            <person name="Roberts A.W."/>
            <person name="Sato Y."/>
            <person name="Scheller H.V."/>
            <person name="Schulz B."/>
            <person name="Schulz C."/>
            <person name="Shakirov E.V."/>
            <person name="Shibagaki N."/>
            <person name="Shinohara N."/>
            <person name="Shippen D.E."/>
            <person name="Soerensen I."/>
            <person name="Sotooka R."/>
            <person name="Sugimoto N."/>
            <person name="Sugita M."/>
            <person name="Sumikawa N."/>
            <person name="Tanurdzic M."/>
            <person name="Theissen G."/>
            <person name="Ulvskov P."/>
            <person name="Wakazuki S."/>
            <person name="Weng J.K."/>
            <person name="Willats W.W."/>
            <person name="Wipf D."/>
            <person name="Wolf P.G."/>
            <person name="Yang L."/>
            <person name="Zimmer A.D."/>
            <person name="Zhu Q."/>
            <person name="Mitros T."/>
            <person name="Hellsten U."/>
            <person name="Loque D."/>
            <person name="Otillar R."/>
            <person name="Salamov A."/>
            <person name="Schmutz J."/>
            <person name="Shapiro H."/>
            <person name="Lindquist E."/>
            <person name="Lucas S."/>
            <person name="Rokhsar D."/>
            <person name="Grigoriev I.V."/>
        </authorList>
    </citation>
    <scope>NUCLEOTIDE SEQUENCE [LARGE SCALE GENOMIC DNA]</scope>
</reference>
<evidence type="ECO:0000259" key="3">
    <source>
        <dbReference type="Pfam" id="PF00394"/>
    </source>
</evidence>
<feature type="domain" description="Plastocyanin-like" evidence="4">
    <location>
        <begin position="377"/>
        <end position="514"/>
    </location>
</feature>
<dbReference type="FunCoup" id="D8R7L0">
    <property type="interactions" value="979"/>
</dbReference>
<dbReference type="eggNOG" id="KOG1263">
    <property type="taxonomic scope" value="Eukaryota"/>
</dbReference>
<gene>
    <name evidence="6" type="ORF">SELMODRAFT_86988</name>
</gene>
<evidence type="ECO:0000256" key="2">
    <source>
        <dbReference type="SAM" id="SignalP"/>
    </source>
</evidence>